<reference evidence="1" key="1">
    <citation type="journal article" date="2021" name="PLoS Biol.">
        <title>Systematic exploration of Escherichia coli phage-host interactions with the BASEL phage collection.</title>
        <authorList>
            <person name="Maffei E."/>
            <person name="Shaidullina A."/>
            <person name="Burkolter M."/>
            <person name="Heyer Y."/>
            <person name="Estermann F."/>
            <person name="Druelle V."/>
            <person name="Sauer P."/>
            <person name="Willi L."/>
            <person name="Michaelis S."/>
            <person name="Hilbi H."/>
            <person name="Thaler D.S."/>
            <person name="Harms A."/>
        </authorList>
    </citation>
    <scope>NUCLEOTIDE SEQUENCE</scope>
    <source>
        <strain evidence="1">Bas08</strain>
    </source>
</reference>
<gene>
    <name evidence="1" type="ORF">bas08_0052</name>
</gene>
<accession>A0AAE7VQH1</accession>
<dbReference type="Proteomes" id="UP000828851">
    <property type="component" value="Segment"/>
</dbReference>
<name>A0AAE7VQH1_9CAUD</name>
<sequence length="35" mass="4012">MSRFQVATNTVATPPNKTPYKAIHKGFKYVSFFSF</sequence>
<organism evidence="1 2">
    <name type="scientific">Escherichia phage DanielBernoulli</name>
    <dbReference type="NCBI Taxonomy" id="2851972"/>
    <lineage>
        <taxon>Viruses</taxon>
        <taxon>Duplodnaviria</taxon>
        <taxon>Heunggongvirae</taxon>
        <taxon>Uroviricota</taxon>
        <taxon>Caudoviricetes</taxon>
        <taxon>Drexlerviridae</taxon>
        <taxon>Tempevirinae</taxon>
        <taxon>Tlsvirus</taxon>
        <taxon>Tlsvirus danielbernouli</taxon>
    </lineage>
</organism>
<keyword evidence="2" id="KW-1185">Reference proteome</keyword>
<dbReference type="EMBL" id="MZ501059">
    <property type="protein sequence ID" value="QXV77427.1"/>
    <property type="molecule type" value="Genomic_DNA"/>
</dbReference>
<evidence type="ECO:0000313" key="2">
    <source>
        <dbReference type="Proteomes" id="UP000828851"/>
    </source>
</evidence>
<protein>
    <submittedName>
        <fullName evidence="1">Uncharacterized protein</fullName>
    </submittedName>
</protein>
<proteinExistence type="predicted"/>
<evidence type="ECO:0000313" key="1">
    <source>
        <dbReference type="EMBL" id="QXV77427.1"/>
    </source>
</evidence>